<name>B1ZMW5_OPITP</name>
<organism evidence="1 2">
    <name type="scientific">Opitutus terrae (strain DSM 11246 / JCM 15787 / PB90-1)</name>
    <dbReference type="NCBI Taxonomy" id="452637"/>
    <lineage>
        <taxon>Bacteria</taxon>
        <taxon>Pseudomonadati</taxon>
        <taxon>Verrucomicrobiota</taxon>
        <taxon>Opitutia</taxon>
        <taxon>Opitutales</taxon>
        <taxon>Opitutaceae</taxon>
        <taxon>Opitutus</taxon>
    </lineage>
</organism>
<keyword evidence="2" id="KW-1185">Reference proteome</keyword>
<dbReference type="OrthoDB" id="9760689at2"/>
<keyword evidence="1" id="KW-0808">Transferase</keyword>
<dbReference type="HOGENOM" id="CLU_042432_4_1_0"/>
<dbReference type="EMBL" id="CP001032">
    <property type="protein sequence ID" value="ACB75393.1"/>
    <property type="molecule type" value="Genomic_DNA"/>
</dbReference>
<sequence>MSGRRRRGYAGILDEAQLQFRDNAELERYYEEKYRGGGYEAGCVRFGINISELYHVERHHAAFRAMAPQPGQVLLDAGCGTGRLAAQLAASGAEVQAVDIAGNAFDPAHAAIAHLHFQKMNLEQLDFPDGTFDQIVCVEALEHVLDPQRVLAEFRRTLKSAGRLVLSYPTVNRTAMQRLHRVLRIGRPIGISEHLNEWSFAELREHVTAAGFRLRTAEGIVFDLGLLNGLKAVSRSFALGLTKFSLKIRRFPRNSLFVSAVFAKVG</sequence>
<proteinExistence type="predicted"/>
<reference evidence="1 2" key="1">
    <citation type="journal article" date="2011" name="J. Bacteriol.">
        <title>Genome sequence of the verrucomicrobium Opitutus terrae PB90-1, an abundant inhabitant of rice paddy soil ecosystems.</title>
        <authorList>
            <person name="van Passel M.W."/>
            <person name="Kant R."/>
            <person name="Palva A."/>
            <person name="Copeland A."/>
            <person name="Lucas S."/>
            <person name="Lapidus A."/>
            <person name="Glavina del Rio T."/>
            <person name="Pitluck S."/>
            <person name="Goltsman E."/>
            <person name="Clum A."/>
            <person name="Sun H."/>
            <person name="Schmutz J."/>
            <person name="Larimer F.W."/>
            <person name="Land M.L."/>
            <person name="Hauser L."/>
            <person name="Kyrpides N."/>
            <person name="Mikhailova N."/>
            <person name="Richardson P.P."/>
            <person name="Janssen P.H."/>
            <person name="de Vos W.M."/>
            <person name="Smidt H."/>
        </authorList>
    </citation>
    <scope>NUCLEOTIDE SEQUENCE [LARGE SCALE GENOMIC DNA]</scope>
    <source>
        <strain evidence="2">DSM 11246 / JCM 15787 / PB90-1</strain>
    </source>
</reference>
<evidence type="ECO:0000313" key="1">
    <source>
        <dbReference type="EMBL" id="ACB75393.1"/>
    </source>
</evidence>
<dbReference type="KEGG" id="ote:Oter_2110"/>
<evidence type="ECO:0000313" key="2">
    <source>
        <dbReference type="Proteomes" id="UP000007013"/>
    </source>
</evidence>
<dbReference type="GO" id="GO:0008168">
    <property type="term" value="F:methyltransferase activity"/>
    <property type="evidence" value="ECO:0007669"/>
    <property type="project" value="UniProtKB-KW"/>
</dbReference>
<protein>
    <submittedName>
        <fullName evidence="1">Methyltransferase type 11</fullName>
    </submittedName>
</protein>
<dbReference type="eggNOG" id="COG2227">
    <property type="taxonomic scope" value="Bacteria"/>
</dbReference>
<dbReference type="InterPro" id="IPR029063">
    <property type="entry name" value="SAM-dependent_MTases_sf"/>
</dbReference>
<dbReference type="GO" id="GO:0032259">
    <property type="term" value="P:methylation"/>
    <property type="evidence" value="ECO:0007669"/>
    <property type="project" value="UniProtKB-KW"/>
</dbReference>
<dbReference type="Gene3D" id="3.40.50.150">
    <property type="entry name" value="Vaccinia Virus protein VP39"/>
    <property type="match status" value="1"/>
</dbReference>
<dbReference type="Proteomes" id="UP000007013">
    <property type="component" value="Chromosome"/>
</dbReference>
<accession>B1ZMW5</accession>
<dbReference type="CDD" id="cd02440">
    <property type="entry name" value="AdoMet_MTases"/>
    <property type="match status" value="1"/>
</dbReference>
<dbReference type="PANTHER" id="PTHR43861">
    <property type="entry name" value="TRANS-ACONITATE 2-METHYLTRANSFERASE-RELATED"/>
    <property type="match status" value="1"/>
</dbReference>
<dbReference type="AlphaFoldDB" id="B1ZMW5"/>
<dbReference type="Pfam" id="PF13489">
    <property type="entry name" value="Methyltransf_23"/>
    <property type="match status" value="1"/>
</dbReference>
<dbReference type="RefSeq" id="WP_012374930.1">
    <property type="nucleotide sequence ID" value="NC_010571.1"/>
</dbReference>
<keyword evidence="1" id="KW-0489">Methyltransferase</keyword>
<dbReference type="SUPFAM" id="SSF53335">
    <property type="entry name" value="S-adenosyl-L-methionine-dependent methyltransferases"/>
    <property type="match status" value="1"/>
</dbReference>
<gene>
    <name evidence="1" type="ordered locus">Oter_2110</name>
</gene>
<dbReference type="STRING" id="452637.Oter_2110"/>